<feature type="region of interest" description="Disordered" evidence="3">
    <location>
        <begin position="170"/>
        <end position="205"/>
    </location>
</feature>
<dbReference type="SUPFAM" id="SSF53474">
    <property type="entry name" value="alpha/beta-Hydrolases"/>
    <property type="match status" value="1"/>
</dbReference>
<feature type="compositionally biased region" description="Polar residues" evidence="3">
    <location>
        <begin position="170"/>
        <end position="184"/>
    </location>
</feature>
<keyword evidence="2 5" id="KW-0378">Hydrolase</keyword>
<name>A0AAD7BJ42_9AGAR</name>
<proteinExistence type="inferred from homology"/>
<feature type="non-terminal residue" evidence="5">
    <location>
        <position position="506"/>
    </location>
</feature>
<dbReference type="Pfam" id="PF00561">
    <property type="entry name" value="Abhydrolase_1"/>
    <property type="match status" value="1"/>
</dbReference>
<organism evidence="5 6">
    <name type="scientific">Roridomyces roridus</name>
    <dbReference type="NCBI Taxonomy" id="1738132"/>
    <lineage>
        <taxon>Eukaryota</taxon>
        <taxon>Fungi</taxon>
        <taxon>Dikarya</taxon>
        <taxon>Basidiomycota</taxon>
        <taxon>Agaricomycotina</taxon>
        <taxon>Agaricomycetes</taxon>
        <taxon>Agaricomycetidae</taxon>
        <taxon>Agaricales</taxon>
        <taxon>Marasmiineae</taxon>
        <taxon>Mycenaceae</taxon>
        <taxon>Roridomyces</taxon>
    </lineage>
</organism>
<evidence type="ECO:0000313" key="5">
    <source>
        <dbReference type="EMBL" id="KAJ7622535.1"/>
    </source>
</evidence>
<feature type="region of interest" description="Disordered" evidence="3">
    <location>
        <begin position="472"/>
        <end position="506"/>
    </location>
</feature>
<reference evidence="5" key="1">
    <citation type="submission" date="2023-03" db="EMBL/GenBank/DDBJ databases">
        <title>Massive genome expansion in bonnet fungi (Mycena s.s.) driven by repeated elements and novel gene families across ecological guilds.</title>
        <authorList>
            <consortium name="Lawrence Berkeley National Laboratory"/>
            <person name="Harder C.B."/>
            <person name="Miyauchi S."/>
            <person name="Viragh M."/>
            <person name="Kuo A."/>
            <person name="Thoen E."/>
            <person name="Andreopoulos B."/>
            <person name="Lu D."/>
            <person name="Skrede I."/>
            <person name="Drula E."/>
            <person name="Henrissat B."/>
            <person name="Morin E."/>
            <person name="Kohler A."/>
            <person name="Barry K."/>
            <person name="LaButti K."/>
            <person name="Morin E."/>
            <person name="Salamov A."/>
            <person name="Lipzen A."/>
            <person name="Mereny Z."/>
            <person name="Hegedus B."/>
            <person name="Baldrian P."/>
            <person name="Stursova M."/>
            <person name="Weitz H."/>
            <person name="Taylor A."/>
            <person name="Grigoriev I.V."/>
            <person name="Nagy L.G."/>
            <person name="Martin F."/>
            <person name="Kauserud H."/>
        </authorList>
    </citation>
    <scope>NUCLEOTIDE SEQUENCE</scope>
    <source>
        <strain evidence="5">9284</strain>
    </source>
</reference>
<evidence type="ECO:0000256" key="1">
    <source>
        <dbReference type="ARBA" id="ARBA00010088"/>
    </source>
</evidence>
<dbReference type="Gene3D" id="3.40.50.1820">
    <property type="entry name" value="alpha/beta hydrolase"/>
    <property type="match status" value="1"/>
</dbReference>
<dbReference type="EMBL" id="JARKIF010000015">
    <property type="protein sequence ID" value="KAJ7622535.1"/>
    <property type="molecule type" value="Genomic_DNA"/>
</dbReference>
<dbReference type="GO" id="GO:0006508">
    <property type="term" value="P:proteolysis"/>
    <property type="evidence" value="ECO:0007669"/>
    <property type="project" value="InterPro"/>
</dbReference>
<gene>
    <name evidence="5" type="ORF">FB45DRAFT_1006388</name>
</gene>
<comment type="caution">
    <text evidence="5">The sequence shown here is derived from an EMBL/GenBank/DDBJ whole genome shotgun (WGS) entry which is preliminary data.</text>
</comment>
<evidence type="ECO:0000259" key="4">
    <source>
        <dbReference type="Pfam" id="PF00561"/>
    </source>
</evidence>
<dbReference type="PRINTS" id="PR00793">
    <property type="entry name" value="PROAMNOPTASE"/>
</dbReference>
<feature type="compositionally biased region" description="Basic and acidic residues" evidence="3">
    <location>
        <begin position="479"/>
        <end position="497"/>
    </location>
</feature>
<dbReference type="InterPro" id="IPR000073">
    <property type="entry name" value="AB_hydrolase_1"/>
</dbReference>
<sequence>MEPVTGTIDFVLDGETFKTAYKIFGDLKAPCPLLVLHGGPGIPHQYLLTFSALASKTRPVIFYDQIGCGLSTHLPNKPAEFWTVEMFMKELDNVIAQLLADTVFDLAGHSWGGMLGADYIISRLRRLILADAPASMELWSVGANLLLDHKFPAEFGDMLRKYERDASAKSQTAGILSKQRVSSSRHPEDSSQDTQVPTEDEGKDAYIDVTVTMNQVYTGRGMEEPAGVTNAGNDTGWITREEGVVVAQDLRNEIVDVEFSVKTRTGDVRRVGKSLEGEEGTGRPGRVRRAARSVWSEEGELHYVGDEARARDVAGVRSSVRPPSGCRQRQSDRWGREAHERRLWQDERRVGRGKDGWWWEEKERDATWRNHAIRNMSHLGWSLVIAGHLVELQPTPSRHFTALDSSTHPQASGYKQDTRLAMRSRFMKDMHLVQFVFASFDEIPSSENSDRLGQLGDQMYLKHESFKDRLLSPSHPRHLAHDQDAGRCPAKTKDASSRQKTPKTNL</sequence>
<dbReference type="Proteomes" id="UP001221142">
    <property type="component" value="Unassembled WGS sequence"/>
</dbReference>
<dbReference type="InterPro" id="IPR029058">
    <property type="entry name" value="AB_hydrolase_fold"/>
</dbReference>
<protein>
    <submittedName>
        <fullName evidence="5">Alpha/Beta hydrolase protein</fullName>
    </submittedName>
</protein>
<dbReference type="AlphaFoldDB" id="A0AAD7BJ42"/>
<accession>A0AAD7BJ42</accession>
<keyword evidence="6" id="KW-1185">Reference proteome</keyword>
<comment type="similarity">
    <text evidence="1">Belongs to the peptidase S33 family.</text>
</comment>
<evidence type="ECO:0000256" key="2">
    <source>
        <dbReference type="ARBA" id="ARBA00022801"/>
    </source>
</evidence>
<evidence type="ECO:0000313" key="6">
    <source>
        <dbReference type="Proteomes" id="UP001221142"/>
    </source>
</evidence>
<dbReference type="GO" id="GO:0008233">
    <property type="term" value="F:peptidase activity"/>
    <property type="evidence" value="ECO:0007669"/>
    <property type="project" value="InterPro"/>
</dbReference>
<feature type="domain" description="AB hydrolase-1" evidence="4">
    <location>
        <begin position="32"/>
        <end position="139"/>
    </location>
</feature>
<evidence type="ECO:0000256" key="3">
    <source>
        <dbReference type="SAM" id="MobiDB-lite"/>
    </source>
</evidence>
<dbReference type="InterPro" id="IPR002410">
    <property type="entry name" value="Peptidase_S33"/>
</dbReference>